<evidence type="ECO:0000256" key="1">
    <source>
        <dbReference type="ARBA" id="ARBA00009427"/>
    </source>
</evidence>
<evidence type="ECO:0000256" key="7">
    <source>
        <dbReference type="ARBA" id="ARBA00048478"/>
    </source>
</evidence>
<proteinExistence type="inferred from homology"/>
<dbReference type="NCBIfam" id="TIGR00017">
    <property type="entry name" value="cmk"/>
    <property type="match status" value="1"/>
</dbReference>
<comment type="catalytic activity">
    <reaction evidence="7 8">
        <text>CMP + ATP = CDP + ADP</text>
        <dbReference type="Rhea" id="RHEA:11600"/>
        <dbReference type="ChEBI" id="CHEBI:30616"/>
        <dbReference type="ChEBI" id="CHEBI:58069"/>
        <dbReference type="ChEBI" id="CHEBI:60377"/>
        <dbReference type="ChEBI" id="CHEBI:456216"/>
        <dbReference type="EC" id="2.7.4.25"/>
    </reaction>
</comment>
<dbReference type="STRING" id="314278.NB231_16268"/>
<keyword evidence="3 8" id="KW-0547">Nucleotide-binding</keyword>
<keyword evidence="11" id="KW-1185">Reference proteome</keyword>
<evidence type="ECO:0000256" key="3">
    <source>
        <dbReference type="ARBA" id="ARBA00022741"/>
    </source>
</evidence>
<reference evidence="10 11" key="1">
    <citation type="submission" date="2006-02" db="EMBL/GenBank/DDBJ databases">
        <authorList>
            <person name="Waterbury J."/>
            <person name="Ferriera S."/>
            <person name="Johnson J."/>
            <person name="Kravitz S."/>
            <person name="Halpern A."/>
            <person name="Remington K."/>
            <person name="Beeson K."/>
            <person name="Tran B."/>
            <person name="Rogers Y.-H."/>
            <person name="Friedman R."/>
            <person name="Venter J.C."/>
        </authorList>
    </citation>
    <scope>NUCLEOTIDE SEQUENCE [LARGE SCALE GENOMIC DNA]</scope>
    <source>
        <strain evidence="10 11">Nb-231</strain>
    </source>
</reference>
<accession>A4BM54</accession>
<keyword evidence="2 8" id="KW-0808">Transferase</keyword>
<comment type="caution">
    <text evidence="10">The sequence shown here is derived from an EMBL/GenBank/DDBJ whole genome shotgun (WGS) entry which is preliminary data.</text>
</comment>
<evidence type="ECO:0000259" key="9">
    <source>
        <dbReference type="Pfam" id="PF02224"/>
    </source>
</evidence>
<evidence type="ECO:0000313" key="11">
    <source>
        <dbReference type="Proteomes" id="UP000003374"/>
    </source>
</evidence>
<dbReference type="AlphaFoldDB" id="A4BM54"/>
<dbReference type="CDD" id="cd02020">
    <property type="entry name" value="CMPK"/>
    <property type="match status" value="1"/>
</dbReference>
<evidence type="ECO:0000256" key="8">
    <source>
        <dbReference type="HAMAP-Rule" id="MF_00238"/>
    </source>
</evidence>
<dbReference type="HAMAP" id="MF_00238">
    <property type="entry name" value="Cytidyl_kinase_type1"/>
    <property type="match status" value="1"/>
</dbReference>
<gene>
    <name evidence="8" type="primary">cmk</name>
    <name evidence="10" type="ORF">NB231_16268</name>
</gene>
<dbReference type="GO" id="GO:0006220">
    <property type="term" value="P:pyrimidine nucleotide metabolic process"/>
    <property type="evidence" value="ECO:0007669"/>
    <property type="project" value="UniProtKB-UniRule"/>
</dbReference>
<comment type="similarity">
    <text evidence="1 8">Belongs to the cytidylate kinase family. Type 1 subfamily.</text>
</comment>
<organism evidence="10 11">
    <name type="scientific">Nitrococcus mobilis Nb-231</name>
    <dbReference type="NCBI Taxonomy" id="314278"/>
    <lineage>
        <taxon>Bacteria</taxon>
        <taxon>Pseudomonadati</taxon>
        <taxon>Pseudomonadota</taxon>
        <taxon>Gammaproteobacteria</taxon>
        <taxon>Chromatiales</taxon>
        <taxon>Ectothiorhodospiraceae</taxon>
        <taxon>Nitrococcus</taxon>
    </lineage>
</organism>
<dbReference type="Proteomes" id="UP000003374">
    <property type="component" value="Unassembled WGS sequence"/>
</dbReference>
<name>A4BM54_9GAMM</name>
<dbReference type="InterPro" id="IPR027417">
    <property type="entry name" value="P-loop_NTPase"/>
</dbReference>
<dbReference type="RefSeq" id="WP_005004627.1">
    <property type="nucleotide sequence ID" value="NZ_CH672427.1"/>
</dbReference>
<evidence type="ECO:0000256" key="6">
    <source>
        <dbReference type="ARBA" id="ARBA00047615"/>
    </source>
</evidence>
<dbReference type="SUPFAM" id="SSF52540">
    <property type="entry name" value="P-loop containing nucleoside triphosphate hydrolases"/>
    <property type="match status" value="1"/>
</dbReference>
<evidence type="ECO:0000313" key="10">
    <source>
        <dbReference type="EMBL" id="EAR23392.1"/>
    </source>
</evidence>
<dbReference type="GO" id="GO:0005524">
    <property type="term" value="F:ATP binding"/>
    <property type="evidence" value="ECO:0007669"/>
    <property type="project" value="UniProtKB-UniRule"/>
</dbReference>
<dbReference type="EC" id="2.7.4.25" evidence="8"/>
<keyword evidence="4 8" id="KW-0418">Kinase</keyword>
<comment type="subcellular location">
    <subcellularLocation>
        <location evidence="8">Cytoplasm</location>
    </subcellularLocation>
</comment>
<dbReference type="GO" id="GO:0005737">
    <property type="term" value="C:cytoplasm"/>
    <property type="evidence" value="ECO:0007669"/>
    <property type="project" value="UniProtKB-SubCell"/>
</dbReference>
<evidence type="ECO:0000256" key="4">
    <source>
        <dbReference type="ARBA" id="ARBA00022777"/>
    </source>
</evidence>
<dbReference type="Gene3D" id="3.40.50.300">
    <property type="entry name" value="P-loop containing nucleotide triphosphate hydrolases"/>
    <property type="match status" value="1"/>
</dbReference>
<feature type="binding site" evidence="8">
    <location>
        <begin position="13"/>
        <end position="21"/>
    </location>
    <ligand>
        <name>ATP</name>
        <dbReference type="ChEBI" id="CHEBI:30616"/>
    </ligand>
</feature>
<dbReference type="HOGENOM" id="CLU_079959_2_0_6"/>
<feature type="domain" description="Cytidylate kinase" evidence="9">
    <location>
        <begin position="10"/>
        <end position="223"/>
    </location>
</feature>
<dbReference type="InterPro" id="IPR011994">
    <property type="entry name" value="Cytidylate_kinase_dom"/>
</dbReference>
<evidence type="ECO:0000256" key="2">
    <source>
        <dbReference type="ARBA" id="ARBA00022679"/>
    </source>
</evidence>
<dbReference type="EMBL" id="AAOF01000001">
    <property type="protein sequence ID" value="EAR23392.1"/>
    <property type="molecule type" value="Genomic_DNA"/>
</dbReference>
<dbReference type="GO" id="GO:0036431">
    <property type="term" value="F:dCMP kinase activity"/>
    <property type="evidence" value="ECO:0007669"/>
    <property type="project" value="InterPro"/>
</dbReference>
<sequence>MHDAEVPVLTLDGPSGAGKGTVARLVSERLHWHLLDSGAIYRVLALSAERGGIAIDDVAALRGIACTMVVDFRLDERGKPQVLLDGDDVTNAIRSEACGKRASHVAVLSAVRGALLQCQRAFRRPPGLVADGRDMGTVVFPDALVKIYLTASVEERARRRYNQLIGQGIGDNLPAILKDIEARDVRDCTRAVSPLIPAPDAVVVDTTRKSVEAVVDMVLSQIRRRSGCAP</sequence>
<protein>
    <recommendedName>
        <fullName evidence="8">Cytidylate kinase</fullName>
        <shortName evidence="8">CK</shortName>
        <ecNumber evidence="8">2.7.4.25</ecNumber>
    </recommendedName>
    <alternativeName>
        <fullName evidence="8">Cytidine monophosphate kinase</fullName>
        <shortName evidence="8">CMP kinase</shortName>
    </alternativeName>
</protein>
<evidence type="ECO:0000256" key="5">
    <source>
        <dbReference type="ARBA" id="ARBA00022840"/>
    </source>
</evidence>
<dbReference type="Pfam" id="PF02224">
    <property type="entry name" value="Cytidylate_kin"/>
    <property type="match status" value="1"/>
</dbReference>
<keyword evidence="5 8" id="KW-0067">ATP-binding</keyword>
<dbReference type="OrthoDB" id="9807434at2"/>
<comment type="catalytic activity">
    <reaction evidence="6 8">
        <text>dCMP + ATP = dCDP + ADP</text>
        <dbReference type="Rhea" id="RHEA:25094"/>
        <dbReference type="ChEBI" id="CHEBI:30616"/>
        <dbReference type="ChEBI" id="CHEBI:57566"/>
        <dbReference type="ChEBI" id="CHEBI:58593"/>
        <dbReference type="ChEBI" id="CHEBI:456216"/>
        <dbReference type="EC" id="2.7.4.25"/>
    </reaction>
</comment>
<dbReference type="InterPro" id="IPR003136">
    <property type="entry name" value="Cytidylate_kin"/>
</dbReference>
<dbReference type="GO" id="GO:0036430">
    <property type="term" value="F:CMP kinase activity"/>
    <property type="evidence" value="ECO:0007669"/>
    <property type="project" value="RHEA"/>
</dbReference>
<dbReference type="eggNOG" id="COG0283">
    <property type="taxonomic scope" value="Bacteria"/>
</dbReference>
<keyword evidence="8" id="KW-0963">Cytoplasm</keyword>